<comment type="subcellular location">
    <subcellularLocation>
        <location evidence="1">Nucleus</location>
    </subcellularLocation>
</comment>
<dbReference type="InterPro" id="IPR040092">
    <property type="entry name" value="TBRG1"/>
</dbReference>
<dbReference type="Pfam" id="PF05066">
    <property type="entry name" value="HARE-HTH"/>
    <property type="match status" value="1"/>
</dbReference>
<evidence type="ECO:0000313" key="6">
    <source>
        <dbReference type="Proteomes" id="UP001208570"/>
    </source>
</evidence>
<proteinExistence type="predicted"/>
<dbReference type="PROSITE" id="PS51543">
    <property type="entry name" value="FYRC"/>
    <property type="match status" value="1"/>
</dbReference>
<evidence type="ECO:0000256" key="1">
    <source>
        <dbReference type="ARBA" id="ARBA00004123"/>
    </source>
</evidence>
<dbReference type="PANTHER" id="PTHR22715:SF0">
    <property type="entry name" value="TRANSFORMING GROWTH FACTOR BETA REGULATOR 1"/>
    <property type="match status" value="1"/>
</dbReference>
<accession>A0AAD9N0W7</accession>
<dbReference type="Gene3D" id="3.30.160.360">
    <property type="match status" value="1"/>
</dbReference>
<dbReference type="Pfam" id="PF05964">
    <property type="entry name" value="FYRN"/>
    <property type="match status" value="1"/>
</dbReference>
<dbReference type="Proteomes" id="UP001208570">
    <property type="component" value="Unassembled WGS sequence"/>
</dbReference>
<dbReference type="GO" id="GO:0005634">
    <property type="term" value="C:nucleus"/>
    <property type="evidence" value="ECO:0007669"/>
    <property type="project" value="UniProtKB-SubCell"/>
</dbReference>
<dbReference type="GO" id="GO:0006355">
    <property type="term" value="P:regulation of DNA-templated transcription"/>
    <property type="evidence" value="ECO:0007669"/>
    <property type="project" value="InterPro"/>
</dbReference>
<dbReference type="InterPro" id="IPR003889">
    <property type="entry name" value="FYrich_C"/>
</dbReference>
<dbReference type="Pfam" id="PF24237">
    <property type="entry name" value="INO80E"/>
    <property type="match status" value="1"/>
</dbReference>
<dbReference type="InterPro" id="IPR007759">
    <property type="entry name" value="Asxl_HARE-HTH"/>
</dbReference>
<dbReference type="InterPro" id="IPR003888">
    <property type="entry name" value="FYrich_N"/>
</dbReference>
<dbReference type="AlphaFoldDB" id="A0AAD9N0W7"/>
<keyword evidence="3" id="KW-0539">Nucleus</keyword>
<dbReference type="PROSITE" id="PS51913">
    <property type="entry name" value="HTH_HARE"/>
    <property type="match status" value="1"/>
</dbReference>
<evidence type="ECO:0000256" key="2">
    <source>
        <dbReference type="ARBA" id="ARBA00023163"/>
    </source>
</evidence>
<name>A0AAD9N0W7_9ANNE</name>
<gene>
    <name evidence="5" type="ORF">LSH36_309g00035</name>
</gene>
<comment type="caution">
    <text evidence="5">The sequence shown here is derived from an EMBL/GenBank/DDBJ whole genome shotgun (WGS) entry which is preliminary data.</text>
</comment>
<evidence type="ECO:0000259" key="4">
    <source>
        <dbReference type="PROSITE" id="PS51913"/>
    </source>
</evidence>
<dbReference type="EMBL" id="JAODUP010000309">
    <property type="protein sequence ID" value="KAK2153052.1"/>
    <property type="molecule type" value="Genomic_DNA"/>
</dbReference>
<dbReference type="Pfam" id="PF05965">
    <property type="entry name" value="FYRC"/>
    <property type="match status" value="1"/>
</dbReference>
<dbReference type="PROSITE" id="PS51542">
    <property type="entry name" value="FYRN"/>
    <property type="match status" value="1"/>
</dbReference>
<organism evidence="5 6">
    <name type="scientific">Paralvinella palmiformis</name>
    <dbReference type="NCBI Taxonomy" id="53620"/>
    <lineage>
        <taxon>Eukaryota</taxon>
        <taxon>Metazoa</taxon>
        <taxon>Spiralia</taxon>
        <taxon>Lophotrochozoa</taxon>
        <taxon>Annelida</taxon>
        <taxon>Polychaeta</taxon>
        <taxon>Sedentaria</taxon>
        <taxon>Canalipalpata</taxon>
        <taxon>Terebellida</taxon>
        <taxon>Terebelliformia</taxon>
        <taxon>Alvinellidae</taxon>
        <taxon>Paralvinella</taxon>
    </lineage>
</organism>
<dbReference type="InterPro" id="IPR056515">
    <property type="entry name" value="INO80E_N"/>
</dbReference>
<dbReference type="SMART" id="SM00541">
    <property type="entry name" value="FYRN"/>
    <property type="match status" value="1"/>
</dbReference>
<reference evidence="5" key="1">
    <citation type="journal article" date="2023" name="Mol. Biol. Evol.">
        <title>Third-Generation Sequencing Reveals the Adaptive Role of the Epigenome in Three Deep-Sea Polychaetes.</title>
        <authorList>
            <person name="Perez M."/>
            <person name="Aroh O."/>
            <person name="Sun Y."/>
            <person name="Lan Y."/>
            <person name="Juniper S.K."/>
            <person name="Young C.R."/>
            <person name="Angers B."/>
            <person name="Qian P.Y."/>
        </authorList>
    </citation>
    <scope>NUCLEOTIDE SEQUENCE</scope>
    <source>
        <strain evidence="5">P08H-3</strain>
    </source>
</reference>
<evidence type="ECO:0000256" key="3">
    <source>
        <dbReference type="ARBA" id="ARBA00023242"/>
    </source>
</evidence>
<feature type="domain" description="HTH HARE-type" evidence="4">
    <location>
        <begin position="4"/>
        <end position="74"/>
    </location>
</feature>
<dbReference type="PANTHER" id="PTHR22715">
    <property type="entry name" value="TRANSFORMING GROWTH FACTOR BETA REGULATED GENE 1"/>
    <property type="match status" value="1"/>
</dbReference>
<keyword evidence="2" id="KW-0804">Transcription</keyword>
<protein>
    <recommendedName>
        <fullName evidence="4">HTH HARE-type domain-containing protein</fullName>
    </recommendedName>
</protein>
<keyword evidence="6" id="KW-1185">Reference proteome</keyword>
<evidence type="ECO:0000313" key="5">
    <source>
        <dbReference type="EMBL" id="KAK2153052.1"/>
    </source>
</evidence>
<sequence>MEEELWILAAKQVLSQCHEPLHYTEIKRRILDKGLVTPCLKTTLEDALFKEIQKQNGRFRSVLNQPGVFELVKSEIPEEQGLLPDIQQHTTQSLLRSPLNSDGVMASQRVRAPGSASYIINQEKYKSKYKKLKHQMKDVIFINAAICDEVIRVEDKVQKAKDERRYLLARLLQHQAHDESLHHQVSGSSSGSGGKHTAQSIAQILGEVEKRKKKTGLVPGPRKKMAKELLDDMPKQKVKKKGLTGRRIVHQIPLDSLGRPIFPIELGFLTVYCLGEIVVERATFHSTEHIYPAGFCSTRVYASIHKPEEHCLYTCKIIDNGSGPRFEMSPEDAPECVFTGPTANECHLKLLKAINMIRRAEIVPLTPKGAEFFGLSHPTIQNLIQSCPGAKKCSNYKWQRFEVSRLPASEANVHEVDEPTVNIDTLYALPAFASIRPTSQSQSSLRTLLTTSPASS</sequence>
<dbReference type="GO" id="GO:0051726">
    <property type="term" value="P:regulation of cell cycle"/>
    <property type="evidence" value="ECO:0007669"/>
    <property type="project" value="TreeGrafter"/>
</dbReference>
<dbReference type="SMART" id="SM00542">
    <property type="entry name" value="FYRC"/>
    <property type="match status" value="1"/>
</dbReference>